<dbReference type="Proteomes" id="UP001159405">
    <property type="component" value="Unassembled WGS sequence"/>
</dbReference>
<dbReference type="InterPro" id="IPR003859">
    <property type="entry name" value="Galactosyl_T"/>
</dbReference>
<evidence type="ECO:0000256" key="9">
    <source>
        <dbReference type="ARBA" id="ARBA00023136"/>
    </source>
</evidence>
<evidence type="ECO:0000256" key="6">
    <source>
        <dbReference type="ARBA" id="ARBA00022692"/>
    </source>
</evidence>
<keyword evidence="7 11" id="KW-0735">Signal-anchor</keyword>
<feature type="domain" description="Galactosyltransferase N-terminal" evidence="13">
    <location>
        <begin position="108"/>
        <end position="245"/>
    </location>
</feature>
<dbReference type="SUPFAM" id="SSF53448">
    <property type="entry name" value="Nucleotide-diphospho-sugar transferases"/>
    <property type="match status" value="1"/>
</dbReference>
<dbReference type="Pfam" id="PF02709">
    <property type="entry name" value="Glyco_transf_7C"/>
    <property type="match status" value="1"/>
</dbReference>
<dbReference type="Gene3D" id="3.90.550.10">
    <property type="entry name" value="Spore Coat Polysaccharide Biosynthesis Protein SpsA, Chain A"/>
    <property type="match status" value="1"/>
</dbReference>
<keyword evidence="15" id="KW-1185">Reference proteome</keyword>
<accession>A0ABN8Q808</accession>
<evidence type="ECO:0000256" key="7">
    <source>
        <dbReference type="ARBA" id="ARBA00022968"/>
    </source>
</evidence>
<dbReference type="PRINTS" id="PR02050">
    <property type="entry name" value="B14GALTRFASE"/>
</dbReference>
<keyword evidence="9 11" id="KW-0472">Membrane</keyword>
<keyword evidence="10 11" id="KW-0325">Glycoprotein</keyword>
<evidence type="ECO:0000256" key="5">
    <source>
        <dbReference type="ARBA" id="ARBA00022679"/>
    </source>
</evidence>
<comment type="function">
    <text evidence="11">Catalyses the transfer of galactose onto proteins or lipids.</text>
</comment>
<keyword evidence="6 11" id="KW-0812">Transmembrane</keyword>
<comment type="subcellular location">
    <subcellularLocation>
        <location evidence="1">Membrane</location>
        <topology evidence="1">Single-pass type II membrane protein</topology>
    </subcellularLocation>
</comment>
<comment type="similarity">
    <text evidence="3 11">Belongs to the glycosyltransferase 7 family.</text>
</comment>
<keyword evidence="8 11" id="KW-1133">Transmembrane helix</keyword>
<evidence type="ECO:0000259" key="12">
    <source>
        <dbReference type="Pfam" id="PF02709"/>
    </source>
</evidence>
<comment type="caution">
    <text evidence="14">The sequence shown here is derived from an EMBL/GenBank/DDBJ whole genome shotgun (WGS) entry which is preliminary data.</text>
</comment>
<evidence type="ECO:0000313" key="15">
    <source>
        <dbReference type="Proteomes" id="UP001159405"/>
    </source>
</evidence>
<evidence type="ECO:0000259" key="13">
    <source>
        <dbReference type="Pfam" id="PF13733"/>
    </source>
</evidence>
<evidence type="ECO:0000256" key="4">
    <source>
        <dbReference type="ARBA" id="ARBA00022676"/>
    </source>
</evidence>
<name>A0ABN8Q808_9CNID</name>
<evidence type="ECO:0000256" key="3">
    <source>
        <dbReference type="ARBA" id="ARBA00005735"/>
    </source>
</evidence>
<keyword evidence="4 11" id="KW-0328">Glycosyltransferase</keyword>
<dbReference type="EC" id="2.4.1.-" evidence="11"/>
<reference evidence="14 15" key="1">
    <citation type="submission" date="2022-05" db="EMBL/GenBank/DDBJ databases">
        <authorList>
            <consortium name="Genoscope - CEA"/>
            <person name="William W."/>
        </authorList>
    </citation>
    <scope>NUCLEOTIDE SEQUENCE [LARGE SCALE GENOMIC DNA]</scope>
</reference>
<dbReference type="EMBL" id="CALNXK010000106">
    <property type="protein sequence ID" value="CAH3156933.1"/>
    <property type="molecule type" value="Genomic_DNA"/>
</dbReference>
<comment type="pathway">
    <text evidence="2 11">Protein modification; protein glycosylation.</text>
</comment>
<dbReference type="InterPro" id="IPR027995">
    <property type="entry name" value="Galactosyl_T_N"/>
</dbReference>
<evidence type="ECO:0000256" key="11">
    <source>
        <dbReference type="RuleBase" id="RU368121"/>
    </source>
</evidence>
<proteinExistence type="inferred from homology"/>
<evidence type="ECO:0000313" key="14">
    <source>
        <dbReference type="EMBL" id="CAH3156933.1"/>
    </source>
</evidence>
<feature type="domain" description="Galactosyltransferase C-terminal" evidence="12">
    <location>
        <begin position="249"/>
        <end position="302"/>
    </location>
</feature>
<evidence type="ECO:0000256" key="8">
    <source>
        <dbReference type="ARBA" id="ARBA00022989"/>
    </source>
</evidence>
<feature type="transmembrane region" description="Helical" evidence="11">
    <location>
        <begin position="12"/>
        <end position="33"/>
    </location>
</feature>
<evidence type="ECO:0000256" key="2">
    <source>
        <dbReference type="ARBA" id="ARBA00004922"/>
    </source>
</evidence>
<gene>
    <name evidence="14" type="ORF">PLOB_00002001</name>
</gene>
<dbReference type="PANTHER" id="PTHR19300">
    <property type="entry name" value="BETA-1,4-GALACTOSYLTRANSFERASE"/>
    <property type="match status" value="1"/>
</dbReference>
<keyword evidence="5 11" id="KW-0808">Transferase</keyword>
<dbReference type="CDD" id="cd00899">
    <property type="entry name" value="b4GalT"/>
    <property type="match status" value="1"/>
</dbReference>
<organism evidence="14 15">
    <name type="scientific">Porites lobata</name>
    <dbReference type="NCBI Taxonomy" id="104759"/>
    <lineage>
        <taxon>Eukaryota</taxon>
        <taxon>Metazoa</taxon>
        <taxon>Cnidaria</taxon>
        <taxon>Anthozoa</taxon>
        <taxon>Hexacorallia</taxon>
        <taxon>Scleractinia</taxon>
        <taxon>Fungiina</taxon>
        <taxon>Poritidae</taxon>
        <taxon>Porites</taxon>
    </lineage>
</organism>
<dbReference type="PANTHER" id="PTHR19300:SF57">
    <property type="entry name" value="BETA-1,4-N-ACETYLGALACTOSAMINYLTRANSFERASE"/>
    <property type="match status" value="1"/>
</dbReference>
<dbReference type="InterPro" id="IPR027791">
    <property type="entry name" value="Galactosyl_T_C"/>
</dbReference>
<dbReference type="Pfam" id="PF13733">
    <property type="entry name" value="Glyco_transf_7N"/>
    <property type="match status" value="1"/>
</dbReference>
<evidence type="ECO:0000256" key="1">
    <source>
        <dbReference type="ARBA" id="ARBA00004606"/>
    </source>
</evidence>
<protein>
    <recommendedName>
        <fullName evidence="11">Beta-1,4-galactosyltransferase</fullName>
        <ecNumber evidence="11">2.4.1.-</ecNumber>
    </recommendedName>
</protein>
<sequence length="302" mass="35138">MTSLHRLTKKLFLVSILAFALYVGMVFYDYYVFSSTEHLTRAKKGLCNNAVSVPAAFSPTALDSFNKSRTLNISTTQAQLKELIDRSYDQTDRGLKQSQPEVALKEECQENSSLLAGPIPLDLSIPKMDDIERQISRDFDGWVSNGGIWRPTECEAKVKVAFIIPFRNRFEQLSVFLRHMHPLLKKQKLDYRIFVVEQSGDAPFNRAMLFNVGFKEALKFDEYKCFIFHDVDLLPEDYRNKYNCNSSPRHMSNAMDKFHYRLPYWHFFGGVEALSREHFELINGFSNIFWGWGGEDDNLYFR</sequence>
<evidence type="ECO:0000256" key="10">
    <source>
        <dbReference type="ARBA" id="ARBA00023180"/>
    </source>
</evidence>
<dbReference type="InterPro" id="IPR029044">
    <property type="entry name" value="Nucleotide-diphossugar_trans"/>
</dbReference>